<sequence>MDPFLDFDYSNSFHNSNSENDSVVPVHLSTMTSSSLLLPLSLTLLYLLSAPSSIYKSSLALPVIKDHSTHQYLTTLSYGTPVEEANFVLDLGGSSLWVDCASRTAPSASLATIFHRSVCCLTAKGLEIETHRWLSSLANPVIKTKRVRFLPRTPSLGKGLPKESLWKTSLDPLSSFSSPAHPPFS</sequence>
<dbReference type="Gene3D" id="2.40.70.10">
    <property type="entry name" value="Acid Proteases"/>
    <property type="match status" value="1"/>
</dbReference>
<evidence type="ECO:0000313" key="2">
    <source>
        <dbReference type="EMBL" id="KAG2385009.1"/>
    </source>
</evidence>
<dbReference type="AlphaFoldDB" id="A0A8T0JWG1"/>
<organism evidence="2 3">
    <name type="scientific">Phaseolus angularis</name>
    <name type="common">Azuki bean</name>
    <name type="synonym">Vigna angularis</name>
    <dbReference type="NCBI Taxonomy" id="3914"/>
    <lineage>
        <taxon>Eukaryota</taxon>
        <taxon>Viridiplantae</taxon>
        <taxon>Streptophyta</taxon>
        <taxon>Embryophyta</taxon>
        <taxon>Tracheophyta</taxon>
        <taxon>Spermatophyta</taxon>
        <taxon>Magnoliopsida</taxon>
        <taxon>eudicotyledons</taxon>
        <taxon>Gunneridae</taxon>
        <taxon>Pentapetalae</taxon>
        <taxon>rosids</taxon>
        <taxon>fabids</taxon>
        <taxon>Fabales</taxon>
        <taxon>Fabaceae</taxon>
        <taxon>Papilionoideae</taxon>
        <taxon>50 kb inversion clade</taxon>
        <taxon>NPAAA clade</taxon>
        <taxon>indigoferoid/millettioid clade</taxon>
        <taxon>Phaseoleae</taxon>
        <taxon>Vigna</taxon>
    </lineage>
</organism>
<dbReference type="InterPro" id="IPR033121">
    <property type="entry name" value="PEPTIDASE_A1"/>
</dbReference>
<proteinExistence type="predicted"/>
<dbReference type="EMBL" id="JABFOF010000008">
    <property type="protein sequence ID" value="KAG2385009.1"/>
    <property type="molecule type" value="Genomic_DNA"/>
</dbReference>
<dbReference type="Proteomes" id="UP000743370">
    <property type="component" value="Unassembled WGS sequence"/>
</dbReference>
<dbReference type="InterPro" id="IPR021109">
    <property type="entry name" value="Peptidase_aspartic_dom_sf"/>
</dbReference>
<protein>
    <recommendedName>
        <fullName evidence="1">Peptidase A1 domain-containing protein</fullName>
    </recommendedName>
</protein>
<reference evidence="2 3" key="1">
    <citation type="submission" date="2020-05" db="EMBL/GenBank/DDBJ databases">
        <title>Vigna angularis (adzuki bean) Var. LongXiaoDou No. 4 denovo assembly.</title>
        <authorList>
            <person name="Xiang H."/>
        </authorList>
    </citation>
    <scope>NUCLEOTIDE SEQUENCE [LARGE SCALE GENOMIC DNA]</scope>
    <source>
        <tissue evidence="2">Leaf</tissue>
    </source>
</reference>
<feature type="domain" description="Peptidase A1" evidence="1">
    <location>
        <begin position="72"/>
        <end position="185"/>
    </location>
</feature>
<comment type="caution">
    <text evidence="2">The sequence shown here is derived from an EMBL/GenBank/DDBJ whole genome shotgun (WGS) entry which is preliminary data.</text>
</comment>
<dbReference type="SUPFAM" id="SSF50630">
    <property type="entry name" value="Acid proteases"/>
    <property type="match status" value="1"/>
</dbReference>
<accession>A0A8T0JWG1</accession>
<name>A0A8T0JWG1_PHAAN</name>
<evidence type="ECO:0000313" key="3">
    <source>
        <dbReference type="Proteomes" id="UP000743370"/>
    </source>
</evidence>
<dbReference type="PROSITE" id="PS51767">
    <property type="entry name" value="PEPTIDASE_A1"/>
    <property type="match status" value="1"/>
</dbReference>
<evidence type="ECO:0000259" key="1">
    <source>
        <dbReference type="PROSITE" id="PS51767"/>
    </source>
</evidence>
<gene>
    <name evidence="2" type="ORF">HKW66_Vig0121010</name>
</gene>